<dbReference type="SMART" id="SM00666">
    <property type="entry name" value="PB1"/>
    <property type="match status" value="1"/>
</dbReference>
<dbReference type="Gene3D" id="1.10.150.50">
    <property type="entry name" value="Transcription Factor, Ets-1"/>
    <property type="match status" value="1"/>
</dbReference>
<feature type="domain" description="SAM" evidence="1">
    <location>
        <begin position="163"/>
        <end position="226"/>
    </location>
</feature>
<sequence length="226" mass="24695">MLVKVFYKESCRRFTLDAPSAGCFDSISDKIRSLFDIAPTSPLDLKFRDFEGDWVTVGTPDELALLLENDVSSDESLKIYVDAPTPATAGVGTPTQPTARVAQDGITKHEVIGMLRDISLYISNNDPGTVKQWVSAERNLITPESQPQLIRPPSATDVQVAKWSVARVCAWAKAVGFGEMEKGFADNDISGKVLLALDSATLKELGLQSAGRRIRFLAHIAELKEE</sequence>
<dbReference type="SUPFAM" id="SSF54277">
    <property type="entry name" value="CAD &amp; PB1 domains"/>
    <property type="match status" value="1"/>
</dbReference>
<dbReference type="EMBL" id="JADGJQ010000003">
    <property type="protein sequence ID" value="KAJ3184500.1"/>
    <property type="molecule type" value="Genomic_DNA"/>
</dbReference>
<protein>
    <submittedName>
        <fullName evidence="3">Polar growth protein</fullName>
    </submittedName>
</protein>
<accession>A0AAD5XVH2</accession>
<dbReference type="SMART" id="SM00454">
    <property type="entry name" value="SAM"/>
    <property type="match status" value="1"/>
</dbReference>
<proteinExistence type="predicted"/>
<feature type="domain" description="PB1" evidence="2">
    <location>
        <begin position="1"/>
        <end position="84"/>
    </location>
</feature>
<dbReference type="PROSITE" id="PS50105">
    <property type="entry name" value="SAM_DOMAIN"/>
    <property type="match status" value="1"/>
</dbReference>
<dbReference type="Pfam" id="PF00564">
    <property type="entry name" value="PB1"/>
    <property type="match status" value="1"/>
</dbReference>
<comment type="caution">
    <text evidence="3">The sequence shown here is derived from an EMBL/GenBank/DDBJ whole genome shotgun (WGS) entry which is preliminary data.</text>
</comment>
<evidence type="ECO:0000313" key="3">
    <source>
        <dbReference type="EMBL" id="KAJ3184500.1"/>
    </source>
</evidence>
<reference evidence="3" key="1">
    <citation type="submission" date="2020-05" db="EMBL/GenBank/DDBJ databases">
        <title>Phylogenomic resolution of chytrid fungi.</title>
        <authorList>
            <person name="Stajich J.E."/>
            <person name="Amses K."/>
            <person name="Simmons R."/>
            <person name="Seto K."/>
            <person name="Myers J."/>
            <person name="Bonds A."/>
            <person name="Quandt C.A."/>
            <person name="Barry K."/>
            <person name="Liu P."/>
            <person name="Grigoriev I."/>
            <person name="Longcore J.E."/>
            <person name="James T.Y."/>
        </authorList>
    </citation>
    <scope>NUCLEOTIDE SEQUENCE</scope>
    <source>
        <strain evidence="3">JEL0379</strain>
    </source>
</reference>
<dbReference type="AlphaFoldDB" id="A0AAD5XVH2"/>
<dbReference type="InterPro" id="IPR053793">
    <property type="entry name" value="PB1-like"/>
</dbReference>
<dbReference type="Gene3D" id="3.10.20.90">
    <property type="entry name" value="Phosphatidylinositol 3-kinase Catalytic Subunit, Chain A, domain 1"/>
    <property type="match status" value="1"/>
</dbReference>
<dbReference type="CDD" id="cd05992">
    <property type="entry name" value="PB1"/>
    <property type="match status" value="1"/>
</dbReference>
<dbReference type="PROSITE" id="PS51745">
    <property type="entry name" value="PB1"/>
    <property type="match status" value="1"/>
</dbReference>
<organism evidence="3 4">
    <name type="scientific">Geranomyces variabilis</name>
    <dbReference type="NCBI Taxonomy" id="109894"/>
    <lineage>
        <taxon>Eukaryota</taxon>
        <taxon>Fungi</taxon>
        <taxon>Fungi incertae sedis</taxon>
        <taxon>Chytridiomycota</taxon>
        <taxon>Chytridiomycota incertae sedis</taxon>
        <taxon>Chytridiomycetes</taxon>
        <taxon>Spizellomycetales</taxon>
        <taxon>Powellomycetaceae</taxon>
        <taxon>Geranomyces</taxon>
    </lineage>
</organism>
<dbReference type="InterPro" id="IPR013761">
    <property type="entry name" value="SAM/pointed_sf"/>
</dbReference>
<dbReference type="InterPro" id="IPR000270">
    <property type="entry name" value="PB1_dom"/>
</dbReference>
<keyword evidence="4" id="KW-1185">Reference proteome</keyword>
<evidence type="ECO:0000259" key="2">
    <source>
        <dbReference type="PROSITE" id="PS51745"/>
    </source>
</evidence>
<dbReference type="SUPFAM" id="SSF47769">
    <property type="entry name" value="SAM/Pointed domain"/>
    <property type="match status" value="1"/>
</dbReference>
<name>A0AAD5XVH2_9FUNG</name>
<dbReference type="Pfam" id="PF07647">
    <property type="entry name" value="SAM_2"/>
    <property type="match status" value="1"/>
</dbReference>
<dbReference type="Proteomes" id="UP001212152">
    <property type="component" value="Unassembled WGS sequence"/>
</dbReference>
<gene>
    <name evidence="3" type="primary">BOI2_2</name>
    <name evidence="3" type="ORF">HDU87_003900</name>
</gene>
<evidence type="ECO:0000259" key="1">
    <source>
        <dbReference type="PROSITE" id="PS50105"/>
    </source>
</evidence>
<dbReference type="InterPro" id="IPR001660">
    <property type="entry name" value="SAM"/>
</dbReference>
<evidence type="ECO:0000313" key="4">
    <source>
        <dbReference type="Proteomes" id="UP001212152"/>
    </source>
</evidence>